<dbReference type="PANTHER" id="PTHR10492">
    <property type="match status" value="1"/>
</dbReference>
<dbReference type="SUPFAM" id="SSF52540">
    <property type="entry name" value="P-loop containing nucleoside triphosphate hydrolases"/>
    <property type="match status" value="1"/>
</dbReference>
<dbReference type="Gene3D" id="3.40.50.300">
    <property type="entry name" value="P-loop containing nucleotide triphosphate hydrolases"/>
    <property type="match status" value="1"/>
</dbReference>
<dbReference type="EC" id="5.6.2.3" evidence="1"/>
<keyword evidence="1" id="KW-0378">Hydrolase</keyword>
<comment type="cofactor">
    <cofactor evidence="1">
        <name>Mg(2+)</name>
        <dbReference type="ChEBI" id="CHEBI:18420"/>
    </cofactor>
</comment>
<keyword evidence="1" id="KW-0067">ATP-binding</keyword>
<dbReference type="AlphaFoldDB" id="A0A016SEU4"/>
<keyword evidence="1" id="KW-0234">DNA repair</keyword>
<keyword evidence="1" id="KW-0347">Helicase</keyword>
<dbReference type="InterPro" id="IPR027417">
    <property type="entry name" value="P-loop_NTPase"/>
</dbReference>
<evidence type="ECO:0000259" key="2">
    <source>
        <dbReference type="Pfam" id="PF05970"/>
    </source>
</evidence>
<dbReference type="GO" id="GO:0006281">
    <property type="term" value="P:DNA repair"/>
    <property type="evidence" value="ECO:0007669"/>
    <property type="project" value="UniProtKB-KW"/>
</dbReference>
<keyword evidence="1" id="KW-0547">Nucleotide-binding</keyword>
<comment type="caution">
    <text evidence="3">The sequence shown here is derived from an EMBL/GenBank/DDBJ whole genome shotgun (WGS) entry which is preliminary data.</text>
</comment>
<comment type="catalytic activity">
    <reaction evidence="1">
        <text>ATP + H2O = ADP + phosphate + H(+)</text>
        <dbReference type="Rhea" id="RHEA:13065"/>
        <dbReference type="ChEBI" id="CHEBI:15377"/>
        <dbReference type="ChEBI" id="CHEBI:15378"/>
        <dbReference type="ChEBI" id="CHEBI:30616"/>
        <dbReference type="ChEBI" id="CHEBI:43474"/>
        <dbReference type="ChEBI" id="CHEBI:456216"/>
        <dbReference type="EC" id="5.6.2.3"/>
    </reaction>
</comment>
<dbReference type="GO" id="GO:0000723">
    <property type="term" value="P:telomere maintenance"/>
    <property type="evidence" value="ECO:0007669"/>
    <property type="project" value="InterPro"/>
</dbReference>
<dbReference type="GO" id="GO:0043139">
    <property type="term" value="F:5'-3' DNA helicase activity"/>
    <property type="evidence" value="ECO:0007669"/>
    <property type="project" value="UniProtKB-EC"/>
</dbReference>
<dbReference type="Pfam" id="PF05970">
    <property type="entry name" value="PIF1"/>
    <property type="match status" value="1"/>
</dbReference>
<sequence length="172" mass="19536">MSKGSGKAHVLKMFKVIVWDECTMAHKRALEALDRPLQDIRENNRLMGEAALVLAGDFRQILPVIPRTTPADELNACLKASYLWRHVQKMTLSTNMRVHLKGDLSAQNFAQQLLRLGDGKFPVGPNTDLISFPPDSRNMTDPPEELIVKVFPDISNNFTNHRGFVIERFWLP</sequence>
<dbReference type="EMBL" id="JARK01001572">
    <property type="protein sequence ID" value="EYB89085.1"/>
    <property type="molecule type" value="Genomic_DNA"/>
</dbReference>
<dbReference type="OrthoDB" id="5832467at2759"/>
<evidence type="ECO:0000313" key="4">
    <source>
        <dbReference type="Proteomes" id="UP000024635"/>
    </source>
</evidence>
<gene>
    <name evidence="3" type="primary">Acey_s0236.g3209</name>
    <name evidence="3" type="ORF">Y032_0236g3209</name>
</gene>
<keyword evidence="1" id="KW-0227">DNA damage</keyword>
<proteinExistence type="inferred from homology"/>
<evidence type="ECO:0000256" key="1">
    <source>
        <dbReference type="RuleBase" id="RU363044"/>
    </source>
</evidence>
<dbReference type="InterPro" id="IPR010285">
    <property type="entry name" value="DNA_helicase_pif1-like_DEAD"/>
</dbReference>
<dbReference type="GO" id="GO:0016787">
    <property type="term" value="F:hydrolase activity"/>
    <property type="evidence" value="ECO:0007669"/>
    <property type="project" value="UniProtKB-KW"/>
</dbReference>
<dbReference type="STRING" id="53326.A0A016SEU4"/>
<keyword evidence="4" id="KW-1185">Reference proteome</keyword>
<dbReference type="PANTHER" id="PTHR10492:SF57">
    <property type="entry name" value="ATP-DEPENDENT DNA HELICASE"/>
    <property type="match status" value="1"/>
</dbReference>
<evidence type="ECO:0000313" key="3">
    <source>
        <dbReference type="EMBL" id="EYB89085.1"/>
    </source>
</evidence>
<feature type="domain" description="DNA helicase Pif1-like DEAD-box helicase" evidence="2">
    <location>
        <begin position="2"/>
        <end position="121"/>
    </location>
</feature>
<dbReference type="GO" id="GO:0005524">
    <property type="term" value="F:ATP binding"/>
    <property type="evidence" value="ECO:0007669"/>
    <property type="project" value="UniProtKB-KW"/>
</dbReference>
<keyword evidence="1" id="KW-0233">DNA recombination</keyword>
<dbReference type="Proteomes" id="UP000024635">
    <property type="component" value="Unassembled WGS sequence"/>
</dbReference>
<dbReference type="GO" id="GO:0006310">
    <property type="term" value="P:DNA recombination"/>
    <property type="evidence" value="ECO:0007669"/>
    <property type="project" value="UniProtKB-KW"/>
</dbReference>
<reference evidence="4" key="1">
    <citation type="journal article" date="2015" name="Nat. Genet.">
        <title>The genome and transcriptome of the zoonotic hookworm Ancylostoma ceylanicum identify infection-specific gene families.</title>
        <authorList>
            <person name="Schwarz E.M."/>
            <person name="Hu Y."/>
            <person name="Antoshechkin I."/>
            <person name="Miller M.M."/>
            <person name="Sternberg P.W."/>
            <person name="Aroian R.V."/>
        </authorList>
    </citation>
    <scope>NUCLEOTIDE SEQUENCE</scope>
    <source>
        <strain evidence="4">HY135</strain>
    </source>
</reference>
<organism evidence="3 4">
    <name type="scientific">Ancylostoma ceylanicum</name>
    <dbReference type="NCBI Taxonomy" id="53326"/>
    <lineage>
        <taxon>Eukaryota</taxon>
        <taxon>Metazoa</taxon>
        <taxon>Ecdysozoa</taxon>
        <taxon>Nematoda</taxon>
        <taxon>Chromadorea</taxon>
        <taxon>Rhabditida</taxon>
        <taxon>Rhabditina</taxon>
        <taxon>Rhabditomorpha</taxon>
        <taxon>Strongyloidea</taxon>
        <taxon>Ancylostomatidae</taxon>
        <taxon>Ancylostomatinae</taxon>
        <taxon>Ancylostoma</taxon>
    </lineage>
</organism>
<comment type="similarity">
    <text evidence="1">Belongs to the helicase family.</text>
</comment>
<protein>
    <recommendedName>
        <fullName evidence="1">ATP-dependent DNA helicase</fullName>
        <ecNumber evidence="1">5.6.2.3</ecNumber>
    </recommendedName>
</protein>
<name>A0A016SEU4_9BILA</name>
<accession>A0A016SEU4</accession>